<sequence length="102" mass="11085">MVLSSDSVGPALVPFYRRFLPMLNAYKVKNSNCGDEIDYSQNNNLNVCDLIDETLLVLELHGGEDAVCSLPIVAKLDTGDFGEGFTHIFIDEVAACTETEAA</sequence>
<proteinExistence type="predicted"/>
<protein>
    <submittedName>
        <fullName evidence="1">Uncharacterized protein</fullName>
    </submittedName>
</protein>
<dbReference type="GO" id="GO:0030544">
    <property type="term" value="F:Hsp70 protein binding"/>
    <property type="evidence" value="ECO:0007669"/>
    <property type="project" value="TreeGrafter"/>
</dbReference>
<organism evidence="1 2">
    <name type="scientific">Glossina palpalis gambiensis</name>
    <dbReference type="NCBI Taxonomy" id="67801"/>
    <lineage>
        <taxon>Eukaryota</taxon>
        <taxon>Metazoa</taxon>
        <taxon>Ecdysozoa</taxon>
        <taxon>Arthropoda</taxon>
        <taxon>Hexapoda</taxon>
        <taxon>Insecta</taxon>
        <taxon>Pterygota</taxon>
        <taxon>Neoptera</taxon>
        <taxon>Endopterygota</taxon>
        <taxon>Diptera</taxon>
        <taxon>Brachycera</taxon>
        <taxon>Muscomorpha</taxon>
        <taxon>Hippoboscoidea</taxon>
        <taxon>Glossinidae</taxon>
        <taxon>Glossina</taxon>
    </lineage>
</organism>
<evidence type="ECO:0000313" key="1">
    <source>
        <dbReference type="EnsemblMetazoa" id="GPPI020378-PA"/>
    </source>
</evidence>
<dbReference type="GO" id="GO:0051879">
    <property type="term" value="F:Hsp90 protein binding"/>
    <property type="evidence" value="ECO:0007669"/>
    <property type="project" value="TreeGrafter"/>
</dbReference>
<dbReference type="STRING" id="67801.A0A1B0B6E7"/>
<keyword evidence="2" id="KW-1185">Reference proteome</keyword>
<name>A0A1B0B6E7_9MUSC</name>
<dbReference type="InterPro" id="IPR019399">
    <property type="entry name" value="Parkin_co-regulated_protein"/>
</dbReference>
<dbReference type="PANTHER" id="PTHR21207:SF2">
    <property type="entry name" value="PARKIN COREGULATED GENE PROTEIN"/>
    <property type="match status" value="1"/>
</dbReference>
<reference evidence="2" key="1">
    <citation type="submission" date="2015-01" db="EMBL/GenBank/DDBJ databases">
        <authorList>
            <person name="Aksoy S."/>
            <person name="Warren W."/>
            <person name="Wilson R.K."/>
        </authorList>
    </citation>
    <scope>NUCLEOTIDE SEQUENCE [LARGE SCALE GENOMIC DNA]</scope>
    <source>
        <strain evidence="2">IAEA</strain>
    </source>
</reference>
<dbReference type="EMBL" id="JXJN01009063">
    <property type="status" value="NOT_ANNOTATED_CDS"/>
    <property type="molecule type" value="Genomic_DNA"/>
</dbReference>
<dbReference type="PANTHER" id="PTHR21207">
    <property type="entry name" value="PARKIN COREGULATED GENE PROTEIN PARK2 COREGULATED"/>
    <property type="match status" value="1"/>
</dbReference>
<dbReference type="Proteomes" id="UP000092460">
    <property type="component" value="Unassembled WGS sequence"/>
</dbReference>
<dbReference type="VEuPathDB" id="VectorBase:GPPI020378"/>
<dbReference type="AlphaFoldDB" id="A0A1B0B6E7"/>
<accession>A0A1B0B6E7</accession>
<evidence type="ECO:0000313" key="2">
    <source>
        <dbReference type="Proteomes" id="UP000092460"/>
    </source>
</evidence>
<dbReference type="EnsemblMetazoa" id="GPPI020378-RA">
    <property type="protein sequence ID" value="GPPI020378-PA"/>
    <property type="gene ID" value="GPPI020378"/>
</dbReference>
<dbReference type="Pfam" id="PF10274">
    <property type="entry name" value="ParcG"/>
    <property type="match status" value="1"/>
</dbReference>
<reference evidence="1" key="2">
    <citation type="submission" date="2020-05" db="UniProtKB">
        <authorList>
            <consortium name="EnsemblMetazoa"/>
        </authorList>
    </citation>
    <scope>IDENTIFICATION</scope>
    <source>
        <strain evidence="1">IAEA</strain>
    </source>
</reference>